<keyword evidence="6" id="KW-0808">Transferase</keyword>
<evidence type="ECO:0000313" key="7">
    <source>
        <dbReference type="Proteomes" id="UP000290545"/>
    </source>
</evidence>
<organism evidence="6 7">
    <name type="scientific">Filimonas effusa</name>
    <dbReference type="NCBI Taxonomy" id="2508721"/>
    <lineage>
        <taxon>Bacteria</taxon>
        <taxon>Pseudomonadati</taxon>
        <taxon>Bacteroidota</taxon>
        <taxon>Chitinophagia</taxon>
        <taxon>Chitinophagales</taxon>
        <taxon>Chitinophagaceae</taxon>
        <taxon>Filimonas</taxon>
    </lineage>
</organism>
<dbReference type="AlphaFoldDB" id="A0A4Q1D731"/>
<keyword evidence="4" id="KW-0812">Transmembrane</keyword>
<dbReference type="Pfam" id="PF02518">
    <property type="entry name" value="HATPase_c"/>
    <property type="match status" value="1"/>
</dbReference>
<dbReference type="Gene3D" id="1.25.40.10">
    <property type="entry name" value="Tetratricopeptide repeat domain"/>
    <property type="match status" value="1"/>
</dbReference>
<dbReference type="PANTHER" id="PTHR43547:SF2">
    <property type="entry name" value="HYBRID SIGNAL TRANSDUCTION HISTIDINE KINASE C"/>
    <property type="match status" value="1"/>
</dbReference>
<evidence type="ECO:0000313" key="6">
    <source>
        <dbReference type="EMBL" id="RXK83733.1"/>
    </source>
</evidence>
<keyword evidence="4" id="KW-0472">Membrane</keyword>
<dbReference type="SUPFAM" id="SSF48452">
    <property type="entry name" value="TPR-like"/>
    <property type="match status" value="1"/>
</dbReference>
<evidence type="ECO:0000256" key="2">
    <source>
        <dbReference type="ARBA" id="ARBA00012438"/>
    </source>
</evidence>
<evidence type="ECO:0000256" key="1">
    <source>
        <dbReference type="ARBA" id="ARBA00000085"/>
    </source>
</evidence>
<comment type="caution">
    <text evidence="6">The sequence shown here is derived from an EMBL/GenBank/DDBJ whole genome shotgun (WGS) entry which is preliminary data.</text>
</comment>
<feature type="transmembrane region" description="Helical" evidence="4">
    <location>
        <begin position="175"/>
        <end position="194"/>
    </location>
</feature>
<sequence>MPYMWRILLLPLAGTMLGAGGCRSQEPAPSLYTTEQQLIKHITDSAHHFERSGNKAKALHYHKRALAIAEKKHLPEQEAKSLTHIGRIISNEDGKEGLGHLYKALNIARSINHHALQADIYAGISAVYKQQQQYEKALHALELHNLYADSLLAINQARELAQLKKNEYRKRERDISLTITITIIFILAIITYYFQRTRKLNSRLHTSIQVRDKLFSILAHDLRGPVNNVVSVLQLMEDDPLPEPEQRRMNRLLIKQSESLATTIDSLLQWSSNQLNGIKTTASCFSPSELIDKVLLLVEGQTRSKTLTVNNRVSRQFSVLADPDHFDLIIRNLLSNAIKFSHEGGSIEIGATSGNGSITFSVTDHGTGISPDDQKKFGESNMETNFGTSGEKGNGLGLLLVKDFVQANHGRIWLTSKKGEGTTFYFSLKAAPTK</sequence>
<dbReference type="InterPro" id="IPR005467">
    <property type="entry name" value="His_kinase_dom"/>
</dbReference>
<dbReference type="PRINTS" id="PR00344">
    <property type="entry name" value="BCTRLSENSOR"/>
</dbReference>
<keyword evidence="4" id="KW-1133">Transmembrane helix</keyword>
<protein>
    <recommendedName>
        <fullName evidence="2">histidine kinase</fullName>
        <ecNumber evidence="2">2.7.13.3</ecNumber>
    </recommendedName>
</protein>
<dbReference type="OrthoDB" id="9781208at2"/>
<gene>
    <name evidence="6" type="ORF">ESB13_16785</name>
</gene>
<dbReference type="Proteomes" id="UP000290545">
    <property type="component" value="Unassembled WGS sequence"/>
</dbReference>
<dbReference type="InterPro" id="IPR036097">
    <property type="entry name" value="HisK_dim/P_sf"/>
</dbReference>
<dbReference type="SMART" id="SM00387">
    <property type="entry name" value="HATPase_c"/>
    <property type="match status" value="1"/>
</dbReference>
<evidence type="ECO:0000256" key="3">
    <source>
        <dbReference type="ARBA" id="ARBA00022553"/>
    </source>
</evidence>
<dbReference type="InterPro" id="IPR011990">
    <property type="entry name" value="TPR-like_helical_dom_sf"/>
</dbReference>
<dbReference type="Gene3D" id="3.30.565.10">
    <property type="entry name" value="Histidine kinase-like ATPase, C-terminal domain"/>
    <property type="match status" value="1"/>
</dbReference>
<dbReference type="EC" id="2.7.13.3" evidence="2"/>
<dbReference type="PANTHER" id="PTHR43547">
    <property type="entry name" value="TWO-COMPONENT HISTIDINE KINASE"/>
    <property type="match status" value="1"/>
</dbReference>
<dbReference type="SMART" id="SM00388">
    <property type="entry name" value="HisKA"/>
    <property type="match status" value="1"/>
</dbReference>
<keyword evidence="3" id="KW-0597">Phosphoprotein</keyword>
<evidence type="ECO:0000259" key="5">
    <source>
        <dbReference type="PROSITE" id="PS50109"/>
    </source>
</evidence>
<dbReference type="SUPFAM" id="SSF55874">
    <property type="entry name" value="ATPase domain of HSP90 chaperone/DNA topoisomerase II/histidine kinase"/>
    <property type="match status" value="1"/>
</dbReference>
<dbReference type="GO" id="GO:0000155">
    <property type="term" value="F:phosphorelay sensor kinase activity"/>
    <property type="evidence" value="ECO:0007669"/>
    <property type="project" value="InterPro"/>
</dbReference>
<dbReference type="PROSITE" id="PS50109">
    <property type="entry name" value="HIS_KIN"/>
    <property type="match status" value="1"/>
</dbReference>
<dbReference type="InterPro" id="IPR004358">
    <property type="entry name" value="Sig_transdc_His_kin-like_C"/>
</dbReference>
<dbReference type="Pfam" id="PF00512">
    <property type="entry name" value="HisKA"/>
    <property type="match status" value="1"/>
</dbReference>
<dbReference type="InterPro" id="IPR036890">
    <property type="entry name" value="HATPase_C_sf"/>
</dbReference>
<dbReference type="InterPro" id="IPR003661">
    <property type="entry name" value="HisK_dim/P_dom"/>
</dbReference>
<dbReference type="Gene3D" id="1.10.287.130">
    <property type="match status" value="1"/>
</dbReference>
<keyword evidence="7" id="KW-1185">Reference proteome</keyword>
<reference evidence="6 7" key="1">
    <citation type="submission" date="2019-01" db="EMBL/GenBank/DDBJ databases">
        <title>Filimonas sp. strain TTM-71.</title>
        <authorList>
            <person name="Chen W.-M."/>
        </authorList>
    </citation>
    <scope>NUCLEOTIDE SEQUENCE [LARGE SCALE GENOMIC DNA]</scope>
    <source>
        <strain evidence="6 7">TTM-71</strain>
    </source>
</reference>
<evidence type="ECO:0000256" key="4">
    <source>
        <dbReference type="SAM" id="Phobius"/>
    </source>
</evidence>
<feature type="domain" description="Histidine kinase" evidence="5">
    <location>
        <begin position="217"/>
        <end position="432"/>
    </location>
</feature>
<dbReference type="SUPFAM" id="SSF47384">
    <property type="entry name" value="Homodimeric domain of signal transducing histidine kinase"/>
    <property type="match status" value="1"/>
</dbReference>
<keyword evidence="6" id="KW-0418">Kinase</keyword>
<name>A0A4Q1D731_9BACT</name>
<dbReference type="PROSITE" id="PS51257">
    <property type="entry name" value="PROKAR_LIPOPROTEIN"/>
    <property type="match status" value="1"/>
</dbReference>
<dbReference type="InterPro" id="IPR003594">
    <property type="entry name" value="HATPase_dom"/>
</dbReference>
<comment type="catalytic activity">
    <reaction evidence="1">
        <text>ATP + protein L-histidine = ADP + protein N-phospho-L-histidine.</text>
        <dbReference type="EC" id="2.7.13.3"/>
    </reaction>
</comment>
<dbReference type="EMBL" id="SDHZ01000002">
    <property type="protein sequence ID" value="RXK83733.1"/>
    <property type="molecule type" value="Genomic_DNA"/>
</dbReference>
<proteinExistence type="predicted"/>
<accession>A0A4Q1D731</accession>
<dbReference type="CDD" id="cd00082">
    <property type="entry name" value="HisKA"/>
    <property type="match status" value="1"/>
</dbReference>